<name>Q39VJ7_GEOMG</name>
<dbReference type="AlphaFoldDB" id="Q39VJ7"/>
<dbReference type="HOGENOM" id="CLU_025996_21_0_7"/>
<dbReference type="eggNOG" id="COG1216">
    <property type="taxonomic scope" value="Bacteria"/>
</dbReference>
<dbReference type="PANTHER" id="PTHR22916">
    <property type="entry name" value="GLYCOSYLTRANSFERASE"/>
    <property type="match status" value="1"/>
</dbReference>
<keyword evidence="2" id="KW-0808">Transferase</keyword>
<dbReference type="Gene3D" id="3.90.550.10">
    <property type="entry name" value="Spore Coat Polysaccharide Biosynthesis Protein SpsA, Chain A"/>
    <property type="match status" value="1"/>
</dbReference>
<dbReference type="InterPro" id="IPR001173">
    <property type="entry name" value="Glyco_trans_2-like"/>
</dbReference>
<dbReference type="EMBL" id="CP000148">
    <property type="protein sequence ID" value="ABB31727.1"/>
    <property type="molecule type" value="Genomic_DNA"/>
</dbReference>
<evidence type="ECO:0000313" key="2">
    <source>
        <dbReference type="EMBL" id="ABB31727.1"/>
    </source>
</evidence>
<proteinExistence type="predicted"/>
<dbReference type="Proteomes" id="UP000007073">
    <property type="component" value="Chromosome"/>
</dbReference>
<evidence type="ECO:0000259" key="1">
    <source>
        <dbReference type="Pfam" id="PF00535"/>
    </source>
</evidence>
<organism evidence="2 3">
    <name type="scientific">Geobacter metallireducens (strain ATCC 53774 / DSM 7210 / GS-15)</name>
    <dbReference type="NCBI Taxonomy" id="269799"/>
    <lineage>
        <taxon>Bacteria</taxon>
        <taxon>Pseudomonadati</taxon>
        <taxon>Thermodesulfobacteriota</taxon>
        <taxon>Desulfuromonadia</taxon>
        <taxon>Geobacterales</taxon>
        <taxon>Geobacteraceae</taxon>
        <taxon>Geobacter</taxon>
    </lineage>
</organism>
<dbReference type="Pfam" id="PF00535">
    <property type="entry name" value="Glycos_transf_2"/>
    <property type="match status" value="1"/>
</dbReference>
<dbReference type="SUPFAM" id="SSF53448">
    <property type="entry name" value="Nucleotide-diphospho-sugar transferases"/>
    <property type="match status" value="1"/>
</dbReference>
<feature type="domain" description="Glycosyltransferase 2-like" evidence="1">
    <location>
        <begin position="14"/>
        <end position="179"/>
    </location>
</feature>
<protein>
    <submittedName>
        <fullName evidence="2">Glycosyltransferase, WfgS-like family</fullName>
    </submittedName>
</protein>
<reference evidence="2 3" key="2">
    <citation type="journal article" date="2009" name="BMC Microbiol.">
        <title>The genome sequence of Geobacter metallireducens: features of metabolism, physiology and regulation common and dissimilar to Geobacter sulfurreducens.</title>
        <authorList>
            <person name="Aklujkar M."/>
            <person name="Krushkal J."/>
            <person name="DiBartolo G."/>
            <person name="Lapidus A."/>
            <person name="Land M.L."/>
            <person name="Lovley D.R."/>
        </authorList>
    </citation>
    <scope>NUCLEOTIDE SEQUENCE [LARGE SCALE GENOMIC DNA]</scope>
    <source>
        <strain evidence="3">ATCC 53774 / DSM 7210 / GS-15</strain>
    </source>
</reference>
<dbReference type="CAZy" id="GT2">
    <property type="family name" value="Glycosyltransferase Family 2"/>
</dbReference>
<reference evidence="2 3" key="1">
    <citation type="submission" date="2005-10" db="EMBL/GenBank/DDBJ databases">
        <title>Complete sequence of Geobacter metallireducens GS-15.</title>
        <authorList>
            <consortium name="US DOE Joint Genome Institute"/>
            <person name="Copeland A."/>
            <person name="Lucas S."/>
            <person name="Lapidus A."/>
            <person name="Barry K."/>
            <person name="Detter J.C."/>
            <person name="Glavina T."/>
            <person name="Hammon N."/>
            <person name="Israni S."/>
            <person name="Pitluck S."/>
            <person name="Di Bartolo G."/>
            <person name="Chain P."/>
            <person name="Schmutz J."/>
            <person name="Larimer F."/>
            <person name="Land M."/>
            <person name="Kyrpides N."/>
            <person name="Ivanova N."/>
            <person name="Richardson P."/>
        </authorList>
    </citation>
    <scope>NUCLEOTIDE SEQUENCE [LARGE SCALE GENOMIC DNA]</scope>
    <source>
        <strain evidence="3">ATCC 53774 / DSM 7210 / GS-15</strain>
    </source>
</reference>
<sequence length="286" mass="32969">MSSQLNHGTLPKISIVTPSYNQAQYLEATMRSILDQGYPDLEYIVMDGGSTDGSTEIIQKYSDRLTYWESAPDKGQADAIFRGFERATGEIFCYVNSDDLLLPGSLEMVGRWFREHPDEEWVVGGTILIDGLGIPIIRSRRGLPEADLGVKVTFKRLLLHNCGGFHQPASFWRRSAFEQAGGFDRTLRFCFDYDLFFRLAKRRPSGRIRSFLAAFRYHPASKTSTLESVFREENETLWRRYGRYLYSENQIRNFAHKQTTRDMWNNRIIKLGFYLKILNVSNAIGS</sequence>
<dbReference type="CDD" id="cd06433">
    <property type="entry name" value="GT_2_WfgS_like"/>
    <property type="match status" value="1"/>
</dbReference>
<keyword evidence="3" id="KW-1185">Reference proteome</keyword>
<gene>
    <name evidence="2" type="ordered locus">Gmet_1493</name>
</gene>
<dbReference type="RefSeq" id="WP_004511574.1">
    <property type="nucleotide sequence ID" value="NC_007517.1"/>
</dbReference>
<dbReference type="KEGG" id="gme:Gmet_1493"/>
<dbReference type="GO" id="GO:0016758">
    <property type="term" value="F:hexosyltransferase activity"/>
    <property type="evidence" value="ECO:0007669"/>
    <property type="project" value="UniProtKB-ARBA"/>
</dbReference>
<dbReference type="STRING" id="269799.Gmet_1493"/>
<dbReference type="InterPro" id="IPR029044">
    <property type="entry name" value="Nucleotide-diphossugar_trans"/>
</dbReference>
<dbReference type="PANTHER" id="PTHR22916:SF65">
    <property type="entry name" value="SLR1065 PROTEIN"/>
    <property type="match status" value="1"/>
</dbReference>
<dbReference type="DNASU" id="3740210"/>
<accession>Q39VJ7</accession>
<evidence type="ECO:0000313" key="3">
    <source>
        <dbReference type="Proteomes" id="UP000007073"/>
    </source>
</evidence>